<comment type="caution">
    <text evidence="2">The sequence shown here is derived from an EMBL/GenBank/DDBJ whole genome shotgun (WGS) entry which is preliminary data.</text>
</comment>
<evidence type="ECO:0000256" key="1">
    <source>
        <dbReference type="SAM" id="Phobius"/>
    </source>
</evidence>
<keyword evidence="1" id="KW-1133">Transmembrane helix</keyword>
<accession>A0A6B0CT69</accession>
<dbReference type="AlphaFoldDB" id="A0A6B0CT69"/>
<keyword evidence="1" id="KW-0812">Transmembrane</keyword>
<reference evidence="2 3" key="1">
    <citation type="submission" date="2019-11" db="EMBL/GenBank/DDBJ databases">
        <title>Implementation of targeted gown and glove precautions to prevent Staphylococcus aureus acquisition in community-based nursing homes.</title>
        <authorList>
            <person name="Stine O.C."/>
        </authorList>
    </citation>
    <scope>NUCLEOTIDE SEQUENCE [LARGE SCALE GENOMIC DNA]</scope>
    <source>
        <strain evidence="2 3">S_2023.LVRQ.AN</strain>
    </source>
</reference>
<gene>
    <name evidence="2" type="ORF">GO941_07630</name>
</gene>
<dbReference type="EMBL" id="WPVZ01000436">
    <property type="protein sequence ID" value="MVL45359.1"/>
    <property type="molecule type" value="Genomic_DNA"/>
</dbReference>
<feature type="transmembrane region" description="Helical" evidence="1">
    <location>
        <begin position="9"/>
        <end position="33"/>
    </location>
</feature>
<proteinExistence type="predicted"/>
<feature type="non-terminal residue" evidence="2">
    <location>
        <position position="38"/>
    </location>
</feature>
<evidence type="ECO:0000313" key="3">
    <source>
        <dbReference type="Proteomes" id="UP000434412"/>
    </source>
</evidence>
<evidence type="ECO:0000313" key="2">
    <source>
        <dbReference type="EMBL" id="MVL45359.1"/>
    </source>
</evidence>
<keyword evidence="1" id="KW-0472">Membrane</keyword>
<organism evidence="2 3">
    <name type="scientific">Staphylococcus aureus</name>
    <dbReference type="NCBI Taxonomy" id="1280"/>
    <lineage>
        <taxon>Bacteria</taxon>
        <taxon>Bacillati</taxon>
        <taxon>Bacillota</taxon>
        <taxon>Bacilli</taxon>
        <taxon>Bacillales</taxon>
        <taxon>Staphylococcaceae</taxon>
        <taxon>Staphylococcus</taxon>
    </lineage>
</organism>
<dbReference type="Proteomes" id="UP000434412">
    <property type="component" value="Unassembled WGS sequence"/>
</dbReference>
<sequence>MTMIYRNNFIVFVLSFFISIILYSSHVLLPFMFGPIIA</sequence>
<protein>
    <submittedName>
        <fullName evidence="2">AbrB family transcriptional regulator</fullName>
    </submittedName>
</protein>
<name>A0A6B0CT69_STAAU</name>